<evidence type="ECO:0000256" key="4">
    <source>
        <dbReference type="ARBA" id="ARBA00022764"/>
    </source>
</evidence>
<dbReference type="AlphaFoldDB" id="A0A0H2MG29"/>
<organism evidence="5 6">
    <name type="scientific">Kiloniella spongiae</name>
    <dbReference type="NCBI Taxonomy" id="1489064"/>
    <lineage>
        <taxon>Bacteria</taxon>
        <taxon>Pseudomonadati</taxon>
        <taxon>Pseudomonadota</taxon>
        <taxon>Alphaproteobacteria</taxon>
        <taxon>Rhodospirillales</taxon>
        <taxon>Kiloniellaceae</taxon>
        <taxon>Kiloniella</taxon>
    </lineage>
</organism>
<comment type="subcellular location">
    <subcellularLocation>
        <location evidence="1">Periplasm</location>
    </subcellularLocation>
</comment>
<proteinExistence type="predicted"/>
<keyword evidence="4" id="KW-0574">Periplasm</keyword>
<dbReference type="InterPro" id="IPR019546">
    <property type="entry name" value="TAT_signal_bac_arc"/>
</dbReference>
<evidence type="ECO:0000256" key="1">
    <source>
        <dbReference type="ARBA" id="ARBA00004418"/>
    </source>
</evidence>
<dbReference type="Pfam" id="PF13416">
    <property type="entry name" value="SBP_bac_8"/>
    <property type="match status" value="1"/>
</dbReference>
<dbReference type="GO" id="GO:0019808">
    <property type="term" value="F:polyamine binding"/>
    <property type="evidence" value="ECO:0007669"/>
    <property type="project" value="InterPro"/>
</dbReference>
<dbReference type="PANTHER" id="PTHR30222">
    <property type="entry name" value="SPERMIDINE/PUTRESCINE-BINDING PERIPLASMIC PROTEIN"/>
    <property type="match status" value="1"/>
</dbReference>
<dbReference type="GO" id="GO:0042597">
    <property type="term" value="C:periplasmic space"/>
    <property type="evidence" value="ECO:0007669"/>
    <property type="project" value="UniProtKB-SubCell"/>
</dbReference>
<dbReference type="EMBL" id="LAQL01000005">
    <property type="protein sequence ID" value="KLN61171.1"/>
    <property type="molecule type" value="Genomic_DNA"/>
</dbReference>
<dbReference type="InterPro" id="IPR001188">
    <property type="entry name" value="Sperm_putr-bd"/>
</dbReference>
<dbReference type="PRINTS" id="PR00909">
    <property type="entry name" value="SPERMDNBNDNG"/>
</dbReference>
<evidence type="ECO:0000256" key="2">
    <source>
        <dbReference type="ARBA" id="ARBA00022448"/>
    </source>
</evidence>
<evidence type="ECO:0000313" key="6">
    <source>
        <dbReference type="Proteomes" id="UP000035444"/>
    </source>
</evidence>
<dbReference type="PATRIC" id="fig|1489064.4.peg.2947"/>
<dbReference type="Gene3D" id="3.40.190.10">
    <property type="entry name" value="Periplasmic binding protein-like II"/>
    <property type="match status" value="2"/>
</dbReference>
<dbReference type="PANTHER" id="PTHR30222:SF17">
    <property type="entry name" value="SPERMIDINE_PUTRESCINE-BINDING PERIPLASMIC PROTEIN"/>
    <property type="match status" value="1"/>
</dbReference>
<keyword evidence="2" id="KW-0813">Transport</keyword>
<accession>A0A0H2MG29</accession>
<protein>
    <submittedName>
        <fullName evidence="5">Spermidine/putrescine ABC transporter substrate-binding protein</fullName>
    </submittedName>
</protein>
<evidence type="ECO:0000313" key="5">
    <source>
        <dbReference type="EMBL" id="KLN61171.1"/>
    </source>
</evidence>
<dbReference type="Proteomes" id="UP000035444">
    <property type="component" value="Unassembled WGS sequence"/>
</dbReference>
<evidence type="ECO:0000256" key="3">
    <source>
        <dbReference type="ARBA" id="ARBA00022729"/>
    </source>
</evidence>
<comment type="caution">
    <text evidence="5">The sequence shown here is derived from an EMBL/GenBank/DDBJ whole genome shotgun (WGS) entry which is preliminary data.</text>
</comment>
<sequence length="379" mass="41959">MTILKKTTVSRRKVLKGAAIAGASTLAAPAFIKNALSSSGELNVMMWSDYLPEEFKEAFKKETGITINHTGIGSNEEIINKLRATRGRGFDVISPTNMRAQQWEPLNLLQPFDMNKVKIDRVNAAMAKVGETDWNFAGKGSHWLPQLWGTEAVAWRTDKWTPEGGVPSYGDLWKDGGENTMMGRPHSMMLGAGLYMETIGELAPGDVKRAYNSEDDMKDVWSKITKFCIDRKANVKKFWNDADGQKNGLMQEDVIMGQTWDGPILALKGEGNPVQYQAPKEGALAWVDGLAMPKGAKNIDQVYAFLEFSFRPENGGLTANLTGYNSAVVGADAHLTEQSKKNFAEAYPGDSLDNLFAWPAEPTWYAQLRTEFRDKFVAA</sequence>
<dbReference type="InterPro" id="IPR006311">
    <property type="entry name" value="TAT_signal"/>
</dbReference>
<keyword evidence="6" id="KW-1185">Reference proteome</keyword>
<dbReference type="SUPFAM" id="SSF53850">
    <property type="entry name" value="Periplasmic binding protein-like II"/>
    <property type="match status" value="1"/>
</dbReference>
<dbReference type="RefSeq" id="WP_047763720.1">
    <property type="nucleotide sequence ID" value="NZ_LAQL01000005.1"/>
</dbReference>
<dbReference type="InterPro" id="IPR006059">
    <property type="entry name" value="SBP"/>
</dbReference>
<gene>
    <name evidence="5" type="ORF">WH96_08405</name>
</gene>
<name>A0A0H2MG29_9PROT</name>
<reference evidence="5 6" key="1">
    <citation type="submission" date="2015-03" db="EMBL/GenBank/DDBJ databases">
        <title>Genome Sequence of Kiloniella spongiae MEBiC09566, isolated from a marine sponge.</title>
        <authorList>
            <person name="Shao Z."/>
            <person name="Wang L."/>
            <person name="Li X."/>
        </authorList>
    </citation>
    <scope>NUCLEOTIDE SEQUENCE [LARGE SCALE GENOMIC DNA]</scope>
    <source>
        <strain evidence="5 6">MEBiC09566</strain>
    </source>
</reference>
<dbReference type="NCBIfam" id="TIGR01409">
    <property type="entry name" value="TAT_signal_seq"/>
    <property type="match status" value="1"/>
</dbReference>
<keyword evidence="3" id="KW-0732">Signal</keyword>
<dbReference type="STRING" id="1489064.WH96_08405"/>
<dbReference type="GO" id="GO:0015846">
    <property type="term" value="P:polyamine transport"/>
    <property type="evidence" value="ECO:0007669"/>
    <property type="project" value="InterPro"/>
</dbReference>
<dbReference type="PROSITE" id="PS51318">
    <property type="entry name" value="TAT"/>
    <property type="match status" value="1"/>
</dbReference>